<proteinExistence type="predicted"/>
<evidence type="ECO:0000313" key="2">
    <source>
        <dbReference type="Proteomes" id="UP001064048"/>
    </source>
</evidence>
<gene>
    <name evidence="1" type="ORF">MSG28_009561</name>
</gene>
<organism evidence="1 2">
    <name type="scientific">Choristoneura fumiferana</name>
    <name type="common">Spruce budworm moth</name>
    <name type="synonym">Archips fumiferana</name>
    <dbReference type="NCBI Taxonomy" id="7141"/>
    <lineage>
        <taxon>Eukaryota</taxon>
        <taxon>Metazoa</taxon>
        <taxon>Ecdysozoa</taxon>
        <taxon>Arthropoda</taxon>
        <taxon>Hexapoda</taxon>
        <taxon>Insecta</taxon>
        <taxon>Pterygota</taxon>
        <taxon>Neoptera</taxon>
        <taxon>Endopterygota</taxon>
        <taxon>Lepidoptera</taxon>
        <taxon>Glossata</taxon>
        <taxon>Ditrysia</taxon>
        <taxon>Tortricoidea</taxon>
        <taxon>Tortricidae</taxon>
        <taxon>Tortricinae</taxon>
        <taxon>Choristoneura</taxon>
    </lineage>
</organism>
<reference evidence="1 2" key="1">
    <citation type="journal article" date="2022" name="Genome Biol. Evol.">
        <title>The Spruce Budworm Genome: Reconstructing the Evolutionary History of Antifreeze Proteins.</title>
        <authorList>
            <person name="Beliveau C."/>
            <person name="Gagne P."/>
            <person name="Picq S."/>
            <person name="Vernygora O."/>
            <person name="Keeling C.I."/>
            <person name="Pinkney K."/>
            <person name="Doucet D."/>
            <person name="Wen F."/>
            <person name="Johnston J.S."/>
            <person name="Maaroufi H."/>
            <person name="Boyle B."/>
            <person name="Laroche J."/>
            <person name="Dewar K."/>
            <person name="Juretic N."/>
            <person name="Blackburn G."/>
            <person name="Nisole A."/>
            <person name="Brunet B."/>
            <person name="Brandao M."/>
            <person name="Lumley L."/>
            <person name="Duan J."/>
            <person name="Quan G."/>
            <person name="Lucarotti C.J."/>
            <person name="Roe A.D."/>
            <person name="Sperling F.A.H."/>
            <person name="Levesque R.C."/>
            <person name="Cusson M."/>
        </authorList>
    </citation>
    <scope>NUCLEOTIDE SEQUENCE [LARGE SCALE GENOMIC DNA]</scope>
    <source>
        <strain evidence="1">Glfc:IPQL:Cfum</strain>
    </source>
</reference>
<sequence>MTLKYLLVLVALTGAHCKTAYKICVPVQHLKACQAMLEVETKSKAALECLAEPVVCARGASRWMLTRRLLAADKGCRARVEIKDGRIAGQRPAKLYEIPLQAAGVSQYFLRVECLYQVQQRQADLVPVDPEDMYVATNIPNQDFVLFQEYRTEDEPDAEFRYQAVIVVHKDLPVNNLDQLKGLKSCHTGVNRNVGYKIPLTMLMKRNVFPKMNDPHYSPKENELRAFSTFFKQSCIVGNWSPDQRTNSAWKAQYSQLCALCEHPDKCNYPDNFSGYDGALRCLAHNGGEVAFTKVIYVRKFFGLPVGTIPASQSSENPDEFAYLCADGSKVPVREKACSWAARPWQGLLGHNDVTAKLTPLREKIKQLAVAGWATQPPPDWFTNVLGLTDKIHHVADNVPIAPATYLKKANYTEVIERGHGVPEPIVRLCVTSNVALAKCQTMATFAYSRDIRPKLDCVQEASETDCLKNVQDNGSDLAAVDEMKVAQAAKKYHLHPVFHEVYGPEKKPRYAVAVVKKSSTFTKPEDLRGKRSCHDAFGSFSGLKAPLFYLINKGLITPDDCVKKIGTFFSGGACLPEVDKLENNPKGDDVSILKKQCPADNKPLTCLKEDHGDVAFVSSADLQNLDESQYELLCLNRDRGGRDSFANFATCNIAMIPSRSWLAAKDSLSDVSIAHTPLSLAELLDKKTDLFNIYGEYLKNNNVIFNNAATGLATTEKLDFDKFKAIHDVISNCGIA</sequence>
<protein>
    <submittedName>
        <fullName evidence="1">Uncharacterized protein</fullName>
    </submittedName>
</protein>
<keyword evidence="2" id="KW-1185">Reference proteome</keyword>
<accession>A0ACC0JBL7</accession>
<name>A0ACC0JBL7_CHOFU</name>
<dbReference type="Proteomes" id="UP001064048">
    <property type="component" value="Chromosome 16"/>
</dbReference>
<evidence type="ECO:0000313" key="1">
    <source>
        <dbReference type="EMBL" id="KAI8421518.1"/>
    </source>
</evidence>
<comment type="caution">
    <text evidence="1">The sequence shown here is derived from an EMBL/GenBank/DDBJ whole genome shotgun (WGS) entry which is preliminary data.</text>
</comment>
<dbReference type="EMBL" id="CM046116">
    <property type="protein sequence ID" value="KAI8421518.1"/>
    <property type="molecule type" value="Genomic_DNA"/>
</dbReference>